<keyword evidence="2 6" id="KW-0349">Heme</keyword>
<dbReference type="PROSITE" id="PS51007">
    <property type="entry name" value="CYTC"/>
    <property type="match status" value="1"/>
</dbReference>
<dbReference type="SUPFAM" id="SSF46626">
    <property type="entry name" value="Cytochrome c"/>
    <property type="match status" value="1"/>
</dbReference>
<dbReference type="GO" id="GO:0046872">
    <property type="term" value="F:metal ion binding"/>
    <property type="evidence" value="ECO:0007669"/>
    <property type="project" value="UniProtKB-KW"/>
</dbReference>
<evidence type="ECO:0000256" key="4">
    <source>
        <dbReference type="ARBA" id="ARBA00022982"/>
    </source>
</evidence>
<dbReference type="InterPro" id="IPR050597">
    <property type="entry name" value="Cytochrome_c_Oxidase_Subunit"/>
</dbReference>
<keyword evidence="7" id="KW-0732">Signal</keyword>
<evidence type="ECO:0000256" key="5">
    <source>
        <dbReference type="ARBA" id="ARBA00023004"/>
    </source>
</evidence>
<dbReference type="PANTHER" id="PTHR33751">
    <property type="entry name" value="CBB3-TYPE CYTOCHROME C OXIDASE SUBUNIT FIXP"/>
    <property type="match status" value="1"/>
</dbReference>
<dbReference type="EMBL" id="VCBC01000010">
    <property type="protein sequence ID" value="TLU64607.1"/>
    <property type="molecule type" value="Genomic_DNA"/>
</dbReference>
<evidence type="ECO:0000256" key="1">
    <source>
        <dbReference type="ARBA" id="ARBA00022448"/>
    </source>
</evidence>
<protein>
    <submittedName>
        <fullName evidence="9">Cytochrome c</fullName>
    </submittedName>
</protein>
<reference evidence="9 10" key="1">
    <citation type="submission" date="2019-05" db="EMBL/GenBank/DDBJ databases">
        <title>Genome sequences of Thalassotalea litorea 1K03283.</title>
        <authorList>
            <person name="Zhang D."/>
        </authorList>
    </citation>
    <scope>NUCLEOTIDE SEQUENCE [LARGE SCALE GENOMIC DNA]</scope>
    <source>
        <strain evidence="9 10">MCCC 1K03283</strain>
    </source>
</reference>
<dbReference type="OrthoDB" id="9796421at2"/>
<keyword evidence="10" id="KW-1185">Reference proteome</keyword>
<feature type="signal peptide" evidence="7">
    <location>
        <begin position="1"/>
        <end position="20"/>
    </location>
</feature>
<evidence type="ECO:0000313" key="9">
    <source>
        <dbReference type="EMBL" id="TLU64607.1"/>
    </source>
</evidence>
<evidence type="ECO:0000256" key="2">
    <source>
        <dbReference type="ARBA" id="ARBA00022617"/>
    </source>
</evidence>
<comment type="caution">
    <text evidence="9">The sequence shown here is derived from an EMBL/GenBank/DDBJ whole genome shotgun (WGS) entry which is preliminary data.</text>
</comment>
<dbReference type="Pfam" id="PF00034">
    <property type="entry name" value="Cytochrom_C"/>
    <property type="match status" value="1"/>
</dbReference>
<sequence>MKKLTLALAASVVFAAPAMAADIEAGKAKSAVCAACHGAKGISAVPMYPNLAGQKEAYIAKQLKDFKAGTRKDPVMAPMAMPLTDEDIANISAYYASLK</sequence>
<evidence type="ECO:0000256" key="6">
    <source>
        <dbReference type="PROSITE-ProRule" id="PRU00433"/>
    </source>
</evidence>
<dbReference type="RefSeq" id="WP_138320105.1">
    <property type="nucleotide sequence ID" value="NZ_VCBC01000010.1"/>
</dbReference>
<evidence type="ECO:0000259" key="8">
    <source>
        <dbReference type="PROSITE" id="PS51007"/>
    </source>
</evidence>
<gene>
    <name evidence="9" type="ORF">FE810_10970</name>
</gene>
<dbReference type="AlphaFoldDB" id="A0A5R9IKK2"/>
<dbReference type="InterPro" id="IPR036909">
    <property type="entry name" value="Cyt_c-like_dom_sf"/>
</dbReference>
<keyword evidence="3 6" id="KW-0479">Metal-binding</keyword>
<evidence type="ECO:0000256" key="7">
    <source>
        <dbReference type="SAM" id="SignalP"/>
    </source>
</evidence>
<dbReference type="Gene3D" id="1.10.760.10">
    <property type="entry name" value="Cytochrome c-like domain"/>
    <property type="match status" value="1"/>
</dbReference>
<dbReference type="Proteomes" id="UP000307790">
    <property type="component" value="Unassembled WGS sequence"/>
</dbReference>
<dbReference type="InterPro" id="IPR009056">
    <property type="entry name" value="Cyt_c-like_dom"/>
</dbReference>
<feature type="domain" description="Cytochrome c" evidence="8">
    <location>
        <begin position="21"/>
        <end position="99"/>
    </location>
</feature>
<name>A0A5R9IKK2_9GAMM</name>
<evidence type="ECO:0000256" key="3">
    <source>
        <dbReference type="ARBA" id="ARBA00022723"/>
    </source>
</evidence>
<keyword evidence="1" id="KW-0813">Transport</keyword>
<proteinExistence type="predicted"/>
<evidence type="ECO:0000313" key="10">
    <source>
        <dbReference type="Proteomes" id="UP000307790"/>
    </source>
</evidence>
<feature type="chain" id="PRO_5024449163" evidence="7">
    <location>
        <begin position="21"/>
        <end position="99"/>
    </location>
</feature>
<dbReference type="PANTHER" id="PTHR33751:SF9">
    <property type="entry name" value="CYTOCHROME C4"/>
    <property type="match status" value="1"/>
</dbReference>
<accession>A0A5R9IKK2</accession>
<dbReference type="GO" id="GO:0009055">
    <property type="term" value="F:electron transfer activity"/>
    <property type="evidence" value="ECO:0007669"/>
    <property type="project" value="InterPro"/>
</dbReference>
<keyword evidence="4" id="KW-0249">Electron transport</keyword>
<keyword evidence="5 6" id="KW-0408">Iron</keyword>
<dbReference type="GO" id="GO:0020037">
    <property type="term" value="F:heme binding"/>
    <property type="evidence" value="ECO:0007669"/>
    <property type="project" value="InterPro"/>
</dbReference>
<organism evidence="9 10">
    <name type="scientific">Thalassotalea litorea</name>
    <dbReference type="NCBI Taxonomy" id="2020715"/>
    <lineage>
        <taxon>Bacteria</taxon>
        <taxon>Pseudomonadati</taxon>
        <taxon>Pseudomonadota</taxon>
        <taxon>Gammaproteobacteria</taxon>
        <taxon>Alteromonadales</taxon>
        <taxon>Colwelliaceae</taxon>
        <taxon>Thalassotalea</taxon>
    </lineage>
</organism>